<keyword evidence="2" id="KW-1185">Reference proteome</keyword>
<dbReference type="EMBL" id="FRBW01000001">
    <property type="protein sequence ID" value="SHL64554.1"/>
    <property type="molecule type" value="Genomic_DNA"/>
</dbReference>
<dbReference type="STRING" id="735517.SAMN05444272_1119"/>
<evidence type="ECO:0000313" key="2">
    <source>
        <dbReference type="Proteomes" id="UP000186002"/>
    </source>
</evidence>
<dbReference type="Pfam" id="PF11367">
    <property type="entry name" value="Tail_completion_gp17"/>
    <property type="match status" value="1"/>
</dbReference>
<organism evidence="1 2">
    <name type="scientific">Roseibium suaedae</name>
    <dbReference type="NCBI Taxonomy" id="735517"/>
    <lineage>
        <taxon>Bacteria</taxon>
        <taxon>Pseudomonadati</taxon>
        <taxon>Pseudomonadota</taxon>
        <taxon>Alphaproteobacteria</taxon>
        <taxon>Hyphomicrobiales</taxon>
        <taxon>Stappiaceae</taxon>
        <taxon>Roseibium</taxon>
    </lineage>
</organism>
<accession>A0A1M7CBG8</accession>
<dbReference type="InterPro" id="IPR053745">
    <property type="entry name" value="Viral_Tail_Comp_sf"/>
</dbReference>
<reference evidence="1 2" key="1">
    <citation type="submission" date="2016-11" db="EMBL/GenBank/DDBJ databases">
        <authorList>
            <person name="Jaros S."/>
            <person name="Januszkiewicz K."/>
            <person name="Wedrychowicz H."/>
        </authorList>
    </citation>
    <scope>NUCLEOTIDE SEQUENCE [LARGE SCALE GENOMIC DNA]</scope>
    <source>
        <strain evidence="1 2">DSM 22153</strain>
    </source>
</reference>
<protein>
    <recommendedName>
        <fullName evidence="3">DUF3168 domain-containing protein</fullName>
    </recommendedName>
</protein>
<dbReference type="Gene3D" id="3.30.2000.30">
    <property type="match status" value="1"/>
</dbReference>
<dbReference type="RefSeq" id="WP_073009833.1">
    <property type="nucleotide sequence ID" value="NZ_FRBW01000001.1"/>
</dbReference>
<evidence type="ECO:0008006" key="3">
    <source>
        <dbReference type="Google" id="ProtNLM"/>
    </source>
</evidence>
<dbReference type="InterPro" id="IPR021508">
    <property type="entry name" value="Gp17-like"/>
</dbReference>
<name>A0A1M7CBG8_9HYPH</name>
<dbReference type="AlphaFoldDB" id="A0A1M7CBG8"/>
<sequence>MSGPSAELALRKALLARLNGSGVLSAQMGPEGICDVPARGQAFPFLSLEALGSKPLLSDPSEGLVHDLRLQVLSRAPSRDEVLTLMEEASGQILDGALTLDGHHLVGLQLSGRSTALMRDGRTFRGVIELRAVTEPLV</sequence>
<proteinExistence type="predicted"/>
<dbReference type="Proteomes" id="UP000186002">
    <property type="component" value="Unassembled WGS sequence"/>
</dbReference>
<gene>
    <name evidence="1" type="ORF">SAMN05444272_1119</name>
</gene>
<dbReference type="OrthoDB" id="7630456at2"/>
<evidence type="ECO:0000313" key="1">
    <source>
        <dbReference type="EMBL" id="SHL64554.1"/>
    </source>
</evidence>